<evidence type="ECO:0000256" key="1">
    <source>
        <dbReference type="ARBA" id="ARBA00004141"/>
    </source>
</evidence>
<evidence type="ECO:0000256" key="10">
    <source>
        <dbReference type="SAM" id="Phobius"/>
    </source>
</evidence>
<evidence type="ECO:0000256" key="9">
    <source>
        <dbReference type="SAM" id="MobiDB-lite"/>
    </source>
</evidence>
<proteinExistence type="predicted"/>
<keyword evidence="7" id="KW-0106">Calcium</keyword>
<feature type="glycosylation site" description="N-linked (GlcNAc...) asparagine" evidence="8">
    <location>
        <position position="839"/>
    </location>
</feature>
<evidence type="ECO:0000256" key="5">
    <source>
        <dbReference type="ARBA" id="ARBA00023180"/>
    </source>
</evidence>
<feature type="compositionally biased region" description="Polar residues" evidence="9">
    <location>
        <begin position="969"/>
        <end position="981"/>
    </location>
</feature>
<keyword evidence="2 10" id="KW-0812">Transmembrane</keyword>
<feature type="transmembrane region" description="Helical" evidence="10">
    <location>
        <begin position="274"/>
        <end position="293"/>
    </location>
</feature>
<feature type="transmembrane region" description="Helical" evidence="10">
    <location>
        <begin position="235"/>
        <end position="254"/>
    </location>
</feature>
<feature type="transmembrane region" description="Helical" evidence="10">
    <location>
        <begin position="112"/>
        <end position="131"/>
    </location>
</feature>
<dbReference type="GO" id="GO:0022857">
    <property type="term" value="F:transmembrane transporter activity"/>
    <property type="evidence" value="ECO:0007669"/>
    <property type="project" value="InterPro"/>
</dbReference>
<feature type="binding site" evidence="7">
    <location>
        <position position="614"/>
    </location>
    <ligand>
        <name>Ca(2+)</name>
        <dbReference type="ChEBI" id="CHEBI:29108"/>
        <label>1</label>
        <note>catalytic</note>
    </ligand>
</feature>
<feature type="active site" description="Proton acceptor" evidence="6">
    <location>
        <position position="680"/>
    </location>
</feature>
<dbReference type="GO" id="GO:0046872">
    <property type="term" value="F:metal ion binding"/>
    <property type="evidence" value="ECO:0007669"/>
    <property type="project" value="UniProtKB-KW"/>
</dbReference>
<feature type="transmembrane region" description="Helical" evidence="10">
    <location>
        <begin position="365"/>
        <end position="383"/>
    </location>
</feature>
<feature type="transmembrane region" description="Helical" evidence="10">
    <location>
        <begin position="328"/>
        <end position="345"/>
    </location>
</feature>
<name>A0A4E9EN94_GIBZA</name>
<feature type="binding site" evidence="7">
    <location>
        <position position="732"/>
    </location>
    <ligand>
        <name>Ca(2+)</name>
        <dbReference type="ChEBI" id="CHEBI:29108"/>
        <label>1</label>
        <note>catalytic</note>
    </ligand>
</feature>
<gene>
    <name evidence="12" type="ORF">FUG_LOCUS562597</name>
    <name evidence="11" type="ORF">MDCFG202_LOCUS185329</name>
</gene>
<dbReference type="SUPFAM" id="SSF63829">
    <property type="entry name" value="Calcium-dependent phosphotriesterase"/>
    <property type="match status" value="1"/>
</dbReference>
<keyword evidence="5 8" id="KW-0325">Glycoprotein</keyword>
<feature type="transmembrane region" description="Helical" evidence="10">
    <location>
        <begin position="395"/>
        <end position="414"/>
    </location>
</feature>
<feature type="transmembrane region" description="Helical" evidence="10">
    <location>
        <begin position="443"/>
        <end position="464"/>
    </location>
</feature>
<sequence length="1053" mass="117112">CAFIYLFIHSLLLAPYLLHLRLVNGFKTKSNARPRYPNVRLLQSVINHWLPSSKAKTKTMSQDPATAPAKGGISTDADYHDAQTDVDLPRGWMYRRLHLFGKTLPWYASPRIQLGMVAFVCFMCPGMFNALGGLGGGGKTDPTLADNMNTALYGTFAVVGIFGGTFVNKLGIKACLSFGGVGYGLYAISLLVSVHKHVPGFNIFAGVWLGLCAAVLWTAQGTIMISYPHENQKGMYFAWFWGIFNMGAVVGSLIPLGENINIKENKTVSDGTYIGFIVLMFFGALLALTLCNAGDIIRKDGSRVILMKNPTWQSELWGLWETLRFEPFVVLLFPMFFSSNWFYVYQQNSVNGAYFNTRTKALNGLLYWLAQIIAAVIWGYLLDIERVKRTTRAKAAWAALFVLTFVIWGGGYAFEKTYTRETVSPDSGFVPGDWTDSGYAGPMFLYIFYGFYDAAWQATIYWFMGALSNSGRRSANYVGFYKGIQSVGACVVNHLDAKKISYRSEFISNWVLLSVSLVIAAPVILLKIKDHVSTEEDLQGTDETIADVLPSGHPEKNHERTSTVLALGLFASFIFERINLLKTFYMNAPARLTKINNIGVHEVKFSDRIRSCEDVLLVEKYHLAILACDGGRERHNTVMGVFAGNVTENANLWAYDYETTGEESLKPIALAGFPNGNDFHSLGLAFDQHTSNLFVTNHAQAGPRIEMFNLDIDSLTARYIQTIEHPLLHGPNSIEIINDHEFYVSNDHYITKRQSVLISNLETYLGTPTGTVVHVSLKESKVEAKVVARVPFANGIEILNSSTVAVASSSRAAVYFFDTPDPTTLKYNSKILLPFLPDNLSGYGDKLMIAGHAHMPSLVKFTHSRRICNDPIEYERASTKAREYCETVEATSWAAEWSDSEGLKNLYVDTEYPSSSTVVKGKGVGIITGLYAKGIMDPEYLFKQTSRLFLPSLNLLPYVLITTSNFLPQPDPNSQNAYQQEGQKKQGARADAAGTRAPVKANGLPVKPPKPTSICQNCRKEIVNTNKLQLEVHAETHDAKLWPKEKCWPNDFQ</sequence>
<feature type="region of interest" description="Disordered" evidence="9">
    <location>
        <begin position="55"/>
        <end position="76"/>
    </location>
</feature>
<keyword evidence="4 10" id="KW-0472">Membrane</keyword>
<dbReference type="InterPro" id="IPR002640">
    <property type="entry name" value="Arylesterase"/>
</dbReference>
<feature type="binding site" evidence="7">
    <location>
        <position position="838"/>
    </location>
    <ligand>
        <name>Ca(2+)</name>
        <dbReference type="ChEBI" id="CHEBI:29108"/>
        <label>1</label>
        <note>catalytic</note>
    </ligand>
</feature>
<evidence type="ECO:0000313" key="11">
    <source>
        <dbReference type="EMBL" id="CAG1979150.1"/>
    </source>
</evidence>
<reference evidence="11" key="2">
    <citation type="submission" date="2021-03" db="EMBL/GenBank/DDBJ databases">
        <authorList>
            <person name="Alouane T."/>
            <person name="Langin T."/>
            <person name="Bonhomme L."/>
        </authorList>
    </citation>
    <scope>NUCLEOTIDE SEQUENCE</scope>
    <source>
        <strain evidence="11">MDC_Fg202</strain>
    </source>
</reference>
<dbReference type="Pfam" id="PF07690">
    <property type="entry name" value="MFS_1"/>
    <property type="match status" value="1"/>
</dbReference>
<dbReference type="SUPFAM" id="SSF103473">
    <property type="entry name" value="MFS general substrate transporter"/>
    <property type="match status" value="1"/>
</dbReference>
<keyword evidence="7" id="KW-0479">Metal-binding</keyword>
<comment type="cofactor">
    <cofactor evidence="7">
        <name>Ca(2+)</name>
        <dbReference type="ChEBI" id="CHEBI:29108"/>
    </cofactor>
    <text evidence="7">Binds 2 calcium ions per subunit.</text>
</comment>
<feature type="transmembrane region" description="Helical" evidence="10">
    <location>
        <begin position="201"/>
        <end position="223"/>
    </location>
</feature>
<feature type="binding site" evidence="7">
    <location>
        <position position="794"/>
    </location>
    <ligand>
        <name>Ca(2+)</name>
        <dbReference type="ChEBI" id="CHEBI:29108"/>
        <label>1</label>
        <note>catalytic</note>
    </ligand>
</feature>
<evidence type="ECO:0000313" key="12">
    <source>
        <dbReference type="EMBL" id="VIO64452.1"/>
    </source>
</evidence>
<dbReference type="Gene3D" id="1.20.1250.20">
    <property type="entry name" value="MFS general substrate transporter like domains"/>
    <property type="match status" value="2"/>
</dbReference>
<dbReference type="InterPro" id="IPR051617">
    <property type="entry name" value="UNC-93-like_regulator"/>
</dbReference>
<feature type="transmembrane region" description="Helical" evidence="10">
    <location>
        <begin position="6"/>
        <end position="23"/>
    </location>
</feature>
<dbReference type="PANTHER" id="PTHR23294:SF59">
    <property type="entry name" value="UNC93-LIKE PROTEIN C922.05C"/>
    <property type="match status" value="1"/>
</dbReference>
<dbReference type="PANTHER" id="PTHR23294">
    <property type="entry name" value="ET TRANSLATION PRODUCT-RELATED"/>
    <property type="match status" value="1"/>
</dbReference>
<evidence type="ECO:0000256" key="4">
    <source>
        <dbReference type="ARBA" id="ARBA00023136"/>
    </source>
</evidence>
<dbReference type="InterPro" id="IPR011701">
    <property type="entry name" value="MFS"/>
</dbReference>
<dbReference type="GO" id="GO:0016020">
    <property type="term" value="C:membrane"/>
    <property type="evidence" value="ECO:0007669"/>
    <property type="project" value="UniProtKB-SubCell"/>
</dbReference>
<evidence type="ECO:0000256" key="7">
    <source>
        <dbReference type="PIRSR" id="PIRSR602640-2"/>
    </source>
</evidence>
<accession>A0A4E9EN94</accession>
<dbReference type="Gene3D" id="2.120.10.30">
    <property type="entry name" value="TolB, C-terminal domain"/>
    <property type="match status" value="1"/>
</dbReference>
<organism evidence="12">
    <name type="scientific">Gibberella zeae</name>
    <name type="common">Wheat head blight fungus</name>
    <name type="synonym">Fusarium graminearum</name>
    <dbReference type="NCBI Taxonomy" id="5518"/>
    <lineage>
        <taxon>Eukaryota</taxon>
        <taxon>Fungi</taxon>
        <taxon>Dikarya</taxon>
        <taxon>Ascomycota</taxon>
        <taxon>Pezizomycotina</taxon>
        <taxon>Sordariomycetes</taxon>
        <taxon>Hypocreomycetidae</taxon>
        <taxon>Hypocreales</taxon>
        <taxon>Nectriaceae</taxon>
        <taxon>Fusarium</taxon>
    </lineage>
</organism>
<dbReference type="InterPro" id="IPR011042">
    <property type="entry name" value="6-blade_b-propeller_TolB-like"/>
</dbReference>
<evidence type="ECO:0000256" key="6">
    <source>
        <dbReference type="PIRSR" id="PIRSR602640-1"/>
    </source>
</evidence>
<feature type="transmembrane region" description="Helical" evidence="10">
    <location>
        <begin position="174"/>
        <end position="195"/>
    </location>
</feature>
<dbReference type="GO" id="GO:0004064">
    <property type="term" value="F:arylesterase activity"/>
    <property type="evidence" value="ECO:0007669"/>
    <property type="project" value="InterPro"/>
</dbReference>
<dbReference type="EMBL" id="CAAKMV010000196">
    <property type="protein sequence ID" value="VIO64452.1"/>
    <property type="molecule type" value="Genomic_DNA"/>
</dbReference>
<dbReference type="Pfam" id="PF01731">
    <property type="entry name" value="Arylesterase"/>
    <property type="match status" value="1"/>
</dbReference>
<feature type="binding site" evidence="7">
    <location>
        <position position="839"/>
    </location>
    <ligand>
        <name>Ca(2+)</name>
        <dbReference type="ChEBI" id="CHEBI:29108"/>
        <label>1</label>
        <note>catalytic</note>
    </ligand>
</feature>
<reference evidence="12" key="1">
    <citation type="submission" date="2019-04" db="EMBL/GenBank/DDBJ databases">
        <authorList>
            <person name="Melise S."/>
            <person name="Noan J."/>
            <person name="Okalmin O."/>
        </authorList>
    </citation>
    <scope>NUCLEOTIDE SEQUENCE</scope>
    <source>
        <strain evidence="12">FN9</strain>
    </source>
</reference>
<comment type="subcellular location">
    <subcellularLocation>
        <location evidence="1">Membrane</location>
        <topology evidence="1">Multi-pass membrane protein</topology>
    </subcellularLocation>
</comment>
<feature type="transmembrane region" description="Helical" evidence="10">
    <location>
        <begin position="151"/>
        <end position="167"/>
    </location>
</feature>
<dbReference type="InterPro" id="IPR036259">
    <property type="entry name" value="MFS_trans_sf"/>
</dbReference>
<feature type="region of interest" description="Disordered" evidence="9">
    <location>
        <begin position="969"/>
        <end position="1010"/>
    </location>
</feature>
<feature type="non-terminal residue" evidence="12">
    <location>
        <position position="1"/>
    </location>
</feature>
<feature type="transmembrane region" description="Helical" evidence="10">
    <location>
        <begin position="506"/>
        <end position="526"/>
    </location>
</feature>
<comment type="PTM">
    <text evidence="8">Glycosylated.</text>
</comment>
<protein>
    <submittedName>
        <fullName evidence="12">Uncharacterized protein</fullName>
    </submittedName>
</protein>
<dbReference type="CDD" id="cd06178">
    <property type="entry name" value="MFS_unc93-like"/>
    <property type="match status" value="1"/>
</dbReference>
<evidence type="ECO:0000256" key="2">
    <source>
        <dbReference type="ARBA" id="ARBA00022692"/>
    </source>
</evidence>
<evidence type="ECO:0000256" key="8">
    <source>
        <dbReference type="PIRSR" id="PIRSR602640-4"/>
    </source>
</evidence>
<keyword evidence="3 10" id="KW-1133">Transmembrane helix</keyword>
<dbReference type="Proteomes" id="UP000746612">
    <property type="component" value="Unassembled WGS sequence"/>
</dbReference>
<feature type="binding site" evidence="7">
    <location>
        <position position="682"/>
    </location>
    <ligand>
        <name>Ca(2+)</name>
        <dbReference type="ChEBI" id="CHEBI:29108"/>
        <label>1</label>
        <note>catalytic</note>
    </ligand>
</feature>
<evidence type="ECO:0000256" key="3">
    <source>
        <dbReference type="ARBA" id="ARBA00022989"/>
    </source>
</evidence>
<dbReference type="AlphaFoldDB" id="A0A4E9EN94"/>
<dbReference type="EMBL" id="CAJPIJ010000112">
    <property type="protein sequence ID" value="CAG1979150.1"/>
    <property type="molecule type" value="Genomic_DNA"/>
</dbReference>